<protein>
    <submittedName>
        <fullName evidence="2">Uncharacterized protein</fullName>
    </submittedName>
</protein>
<keyword evidence="1" id="KW-0812">Transmembrane</keyword>
<reference evidence="2 3" key="1">
    <citation type="journal article" date="2016" name="Nat. Commun.">
        <title>Thousands of microbial genomes shed light on interconnected biogeochemical processes in an aquifer system.</title>
        <authorList>
            <person name="Anantharaman K."/>
            <person name="Brown C.T."/>
            <person name="Hug L.A."/>
            <person name="Sharon I."/>
            <person name="Castelle C.J."/>
            <person name="Probst A.J."/>
            <person name="Thomas B.C."/>
            <person name="Singh A."/>
            <person name="Wilkins M.J."/>
            <person name="Karaoz U."/>
            <person name="Brodie E.L."/>
            <person name="Williams K.H."/>
            <person name="Hubbard S.S."/>
            <person name="Banfield J.F."/>
        </authorList>
    </citation>
    <scope>NUCLEOTIDE SEQUENCE [LARGE SCALE GENOMIC DNA]</scope>
</reference>
<dbReference type="Proteomes" id="UP000176413">
    <property type="component" value="Unassembled WGS sequence"/>
</dbReference>
<gene>
    <name evidence="2" type="ORF">A3D53_03210</name>
</gene>
<evidence type="ECO:0000256" key="1">
    <source>
        <dbReference type="SAM" id="Phobius"/>
    </source>
</evidence>
<feature type="transmembrane region" description="Helical" evidence="1">
    <location>
        <begin position="6"/>
        <end position="26"/>
    </location>
</feature>
<sequence>MNITTTALILVVVILITVSVFLLLELRKKFGFMNRFVQDSKQLLSYDYVGGKNTMAQVVIIWDKPFKVLIGFELALFGIKGFDYYGYAESGKQADGHHTIVIETYLGKGAAIFQFLFNQSFKEEHGPLVKVVPKWTHQPTVTYPPHWFQKL</sequence>
<accession>A0A1F6MBE6</accession>
<dbReference type="EMBL" id="MFQA01000022">
    <property type="protein sequence ID" value="OGH68977.1"/>
    <property type="molecule type" value="Genomic_DNA"/>
</dbReference>
<evidence type="ECO:0000313" key="3">
    <source>
        <dbReference type="Proteomes" id="UP000176413"/>
    </source>
</evidence>
<name>A0A1F6MBE6_9BACT</name>
<evidence type="ECO:0000313" key="2">
    <source>
        <dbReference type="EMBL" id="OGH68977.1"/>
    </source>
</evidence>
<comment type="caution">
    <text evidence="2">The sequence shown here is derived from an EMBL/GenBank/DDBJ whole genome shotgun (WGS) entry which is preliminary data.</text>
</comment>
<proteinExistence type="predicted"/>
<dbReference type="AlphaFoldDB" id="A0A1F6MBE6"/>
<keyword evidence="1" id="KW-1133">Transmembrane helix</keyword>
<keyword evidence="1" id="KW-0472">Membrane</keyword>
<organism evidence="2 3">
    <name type="scientific">Candidatus Magasanikbacteria bacterium RIFCSPHIGHO2_02_FULL_45_10</name>
    <dbReference type="NCBI Taxonomy" id="1798679"/>
    <lineage>
        <taxon>Bacteria</taxon>
        <taxon>Candidatus Magasanikiibacteriota</taxon>
    </lineage>
</organism>